<dbReference type="Proteomes" id="UP000681722">
    <property type="component" value="Unassembled WGS sequence"/>
</dbReference>
<comment type="caution">
    <text evidence="2">The sequence shown here is derived from an EMBL/GenBank/DDBJ whole genome shotgun (WGS) entry which is preliminary data.</text>
</comment>
<organism evidence="2 3">
    <name type="scientific">Didymodactylos carnosus</name>
    <dbReference type="NCBI Taxonomy" id="1234261"/>
    <lineage>
        <taxon>Eukaryota</taxon>
        <taxon>Metazoa</taxon>
        <taxon>Spiralia</taxon>
        <taxon>Gnathifera</taxon>
        <taxon>Rotifera</taxon>
        <taxon>Eurotatoria</taxon>
        <taxon>Bdelloidea</taxon>
        <taxon>Philodinida</taxon>
        <taxon>Philodinidae</taxon>
        <taxon>Didymodactylos</taxon>
    </lineage>
</organism>
<gene>
    <name evidence="2" type="ORF">SRO942_LOCUS50905</name>
</gene>
<evidence type="ECO:0000313" key="3">
    <source>
        <dbReference type="Proteomes" id="UP000681722"/>
    </source>
</evidence>
<dbReference type="EMBL" id="CAJOBC010150897">
    <property type="protein sequence ID" value="CAF4672912.1"/>
    <property type="molecule type" value="Genomic_DNA"/>
</dbReference>
<name>A0A8S2ZYA1_9BILA</name>
<dbReference type="AlphaFoldDB" id="A0A8S2ZYA1"/>
<evidence type="ECO:0000256" key="1">
    <source>
        <dbReference type="SAM" id="MobiDB-lite"/>
    </source>
</evidence>
<feature type="non-terminal residue" evidence="2">
    <location>
        <position position="43"/>
    </location>
</feature>
<sequence length="43" mass="4723">DLYRNVDTLTPLPSSSPIRTHSLNEFDDPSSLLAPKSTLLSHS</sequence>
<evidence type="ECO:0000313" key="2">
    <source>
        <dbReference type="EMBL" id="CAF4672912.1"/>
    </source>
</evidence>
<feature type="region of interest" description="Disordered" evidence="1">
    <location>
        <begin position="1"/>
        <end position="29"/>
    </location>
</feature>
<feature type="non-terminal residue" evidence="2">
    <location>
        <position position="1"/>
    </location>
</feature>
<proteinExistence type="predicted"/>
<accession>A0A8S2ZYA1</accession>
<protein>
    <submittedName>
        <fullName evidence="2">Uncharacterized protein</fullName>
    </submittedName>
</protein>
<feature type="compositionally biased region" description="Polar residues" evidence="1">
    <location>
        <begin position="7"/>
        <end position="23"/>
    </location>
</feature>
<reference evidence="2" key="1">
    <citation type="submission" date="2021-02" db="EMBL/GenBank/DDBJ databases">
        <authorList>
            <person name="Nowell W R."/>
        </authorList>
    </citation>
    <scope>NUCLEOTIDE SEQUENCE</scope>
</reference>